<organism evidence="1 2">
    <name type="scientific">Drosophila arizonae</name>
    <name type="common">Fruit fly</name>
    <dbReference type="NCBI Taxonomy" id="7263"/>
    <lineage>
        <taxon>Eukaryota</taxon>
        <taxon>Metazoa</taxon>
        <taxon>Ecdysozoa</taxon>
        <taxon>Arthropoda</taxon>
        <taxon>Hexapoda</taxon>
        <taxon>Insecta</taxon>
        <taxon>Pterygota</taxon>
        <taxon>Neoptera</taxon>
        <taxon>Endopterygota</taxon>
        <taxon>Diptera</taxon>
        <taxon>Brachycera</taxon>
        <taxon>Muscomorpha</taxon>
        <taxon>Ephydroidea</taxon>
        <taxon>Drosophilidae</taxon>
        <taxon>Drosophila</taxon>
    </lineage>
</organism>
<sequence length="121" mass="13410">MLAAASPAVLLALTRLHHMNRPNHYLNHYPNKLNPLKHQHCTALVNAPTTLQISLHFMCRTISLAIMLSIHYCAILIHTHIRTIYKSDVDEWPCRGGGADALRQSLSIVTVVVALIIACGL</sequence>
<gene>
    <name evidence="2" type="primary">LOC108617247</name>
</gene>
<keyword evidence="1" id="KW-1185">Reference proteome</keyword>
<dbReference type="GeneID" id="108617247"/>
<reference evidence="2" key="3">
    <citation type="submission" date="2025-08" db="UniProtKB">
        <authorList>
            <consortium name="RefSeq"/>
        </authorList>
    </citation>
    <scope>IDENTIFICATION</scope>
    <source>
        <tissue evidence="2">Whole organism</tissue>
    </source>
</reference>
<name>A0ABM1PMM3_DROAR</name>
<dbReference type="RefSeq" id="XP_017868459.1">
    <property type="nucleotide sequence ID" value="XM_018012970.1"/>
</dbReference>
<dbReference type="Proteomes" id="UP000694904">
    <property type="component" value="Chromosome 5"/>
</dbReference>
<evidence type="ECO:0000313" key="2">
    <source>
        <dbReference type="RefSeq" id="XP_017868459.1"/>
    </source>
</evidence>
<reference evidence="1" key="2">
    <citation type="journal article" date="2016" name="G3 (Bethesda)">
        <title>Genome Evolution in Three Species of Cactophilic Drosophila.</title>
        <authorList>
            <person name="Sanchez-Flores A."/>
            <person name="Penazola F."/>
            <person name="Carpinteyro-Ponce J."/>
            <person name="Nazario-Yepiz N."/>
            <person name="Abreu-Goodger C."/>
            <person name="Machado C.A."/>
            <person name="Markow T.A."/>
        </authorList>
    </citation>
    <scope>NUCLEOTIDE SEQUENCE [LARGE SCALE GENOMIC DNA]</scope>
</reference>
<accession>A0ABM1PMM3</accession>
<reference evidence="1" key="1">
    <citation type="journal article" date="1997" name="Nucleic Acids Res.">
        <title>tRNAscan-SE: a program for improved detection of transfer RNA genes in genomic sequence.</title>
        <authorList>
            <person name="Lowe T.M."/>
            <person name="Eddy S.R."/>
        </authorList>
    </citation>
    <scope>NUCLEOTIDE SEQUENCE [LARGE SCALE GENOMIC DNA]</scope>
</reference>
<protein>
    <submittedName>
        <fullName evidence="2">Uncharacterized protein LOC108617247 isoform X3</fullName>
    </submittedName>
</protein>
<proteinExistence type="predicted"/>
<evidence type="ECO:0000313" key="1">
    <source>
        <dbReference type="Proteomes" id="UP000694904"/>
    </source>
</evidence>